<evidence type="ECO:0000313" key="3">
    <source>
        <dbReference type="Proteomes" id="UP000594261"/>
    </source>
</evidence>
<reference evidence="2 3" key="1">
    <citation type="journal article" date="2016" name="G3 (Bethesda)">
        <title>First Draft Assembly and Annotation of the Genome of a California Endemic Oak Quercus lobata Nee (Fagaceae).</title>
        <authorList>
            <person name="Sork V.L."/>
            <person name="Fitz-Gibbon S.T."/>
            <person name="Puiu D."/>
            <person name="Crepeau M."/>
            <person name="Gugger P.F."/>
            <person name="Sherman R."/>
            <person name="Stevens K."/>
            <person name="Langley C.H."/>
            <person name="Pellegrini M."/>
            <person name="Salzberg S.L."/>
        </authorList>
    </citation>
    <scope>NUCLEOTIDE SEQUENCE [LARGE SCALE GENOMIC DNA]</scope>
    <source>
        <strain evidence="2 3">cv. SW786</strain>
    </source>
</reference>
<dbReference type="Gene3D" id="3.30.420.10">
    <property type="entry name" value="Ribonuclease H-like superfamily/Ribonuclease H"/>
    <property type="match status" value="1"/>
</dbReference>
<dbReference type="InParanoid" id="A0A7N2MWP7"/>
<feature type="domain" description="RNase H type-1" evidence="1">
    <location>
        <begin position="10"/>
        <end position="81"/>
    </location>
</feature>
<proteinExistence type="predicted"/>
<protein>
    <recommendedName>
        <fullName evidence="1">RNase H type-1 domain-containing protein</fullName>
    </recommendedName>
</protein>
<dbReference type="InterPro" id="IPR036397">
    <property type="entry name" value="RNaseH_sf"/>
</dbReference>
<evidence type="ECO:0000259" key="1">
    <source>
        <dbReference type="Pfam" id="PF13456"/>
    </source>
</evidence>
<dbReference type="Gramene" id="QL11p026659:mrna">
    <property type="protein sequence ID" value="QL11p026659:mrna:CDS:1"/>
    <property type="gene ID" value="QL11p026659"/>
</dbReference>
<dbReference type="GO" id="GO:0004523">
    <property type="term" value="F:RNA-DNA hybrid ribonuclease activity"/>
    <property type="evidence" value="ECO:0007669"/>
    <property type="project" value="InterPro"/>
</dbReference>
<dbReference type="EnsemblPlants" id="QL11p026659:mrna">
    <property type="protein sequence ID" value="QL11p026659:mrna:CDS:1"/>
    <property type="gene ID" value="QL11p026659"/>
</dbReference>
<dbReference type="EMBL" id="LRBV02000011">
    <property type="status" value="NOT_ANNOTATED_CDS"/>
    <property type="molecule type" value="Genomic_DNA"/>
</dbReference>
<accession>A0A7N2MWP7</accession>
<name>A0A7N2MWP7_QUELO</name>
<dbReference type="GO" id="GO:0003676">
    <property type="term" value="F:nucleic acid binding"/>
    <property type="evidence" value="ECO:0007669"/>
    <property type="project" value="InterPro"/>
</dbReference>
<evidence type="ECO:0000313" key="2">
    <source>
        <dbReference type="EnsemblPlants" id="QL11p026659:mrna:CDS:1"/>
    </source>
</evidence>
<dbReference type="Proteomes" id="UP000594261">
    <property type="component" value="Chromosome 11"/>
</dbReference>
<organism evidence="2 3">
    <name type="scientific">Quercus lobata</name>
    <name type="common">Valley oak</name>
    <dbReference type="NCBI Taxonomy" id="97700"/>
    <lineage>
        <taxon>Eukaryota</taxon>
        <taxon>Viridiplantae</taxon>
        <taxon>Streptophyta</taxon>
        <taxon>Embryophyta</taxon>
        <taxon>Tracheophyta</taxon>
        <taxon>Spermatophyta</taxon>
        <taxon>Magnoliopsida</taxon>
        <taxon>eudicotyledons</taxon>
        <taxon>Gunneridae</taxon>
        <taxon>Pentapetalae</taxon>
        <taxon>rosids</taxon>
        <taxon>fabids</taxon>
        <taxon>Fagales</taxon>
        <taxon>Fagaceae</taxon>
        <taxon>Quercus</taxon>
    </lineage>
</organism>
<dbReference type="InterPro" id="IPR002156">
    <property type="entry name" value="RNaseH_domain"/>
</dbReference>
<keyword evidence="3" id="KW-1185">Reference proteome</keyword>
<dbReference type="AlphaFoldDB" id="A0A7N2MWP7"/>
<dbReference type="Pfam" id="PF13456">
    <property type="entry name" value="RVT_3"/>
    <property type="match status" value="1"/>
</dbReference>
<reference evidence="2" key="2">
    <citation type="submission" date="2021-01" db="UniProtKB">
        <authorList>
            <consortium name="EnsemblPlants"/>
        </authorList>
    </citation>
    <scope>IDENTIFICATION</scope>
</reference>
<sequence>MSKGLVLPHSVVDVEAIEVVRALAFANEIRLSSINLVGDSKVVIKALRSDDESFTSLGHLIADVKSFTDAFSGISFSHIRR</sequence>